<proteinExistence type="predicted"/>
<evidence type="ECO:0000313" key="3">
    <source>
        <dbReference type="Proteomes" id="UP001492541"/>
    </source>
</evidence>
<dbReference type="Proteomes" id="UP001492541">
    <property type="component" value="Chromosome"/>
</dbReference>
<dbReference type="RefSeq" id="WP_193807945.1">
    <property type="nucleotide sequence ID" value="NZ_CP087714.1"/>
</dbReference>
<keyword evidence="3" id="KW-1185">Reference proteome</keyword>
<feature type="coiled-coil region" evidence="1">
    <location>
        <begin position="295"/>
        <end position="362"/>
    </location>
</feature>
<evidence type="ECO:0000256" key="1">
    <source>
        <dbReference type="SAM" id="Coils"/>
    </source>
</evidence>
<keyword evidence="1" id="KW-0175">Coiled coil</keyword>
<accession>A0ABZ3H8C4</accession>
<dbReference type="EMBL" id="CP087714">
    <property type="protein sequence ID" value="XAT64647.1"/>
    <property type="molecule type" value="Genomic_DNA"/>
</dbReference>
<sequence>MGFGFFKRKKIEELTLEEAEIRVLNMIGSAKKSIETFISEKEAEMRAEIVNLVSALEMFDVDPVHPRLRNQARNFVSAMLTLWKNEPGDSSGDVFLEASKKLEKVASMKVKYFRMLFAVNAPEIEQIDSHLRSIAGIISDVEEKRKEAGLGDLEDALRLIEKTRILIEERNRASRELSELLLEIECVRAEVESEDDKGAGEILTNLRAEMEAIGHEMRTMEDEVHRKIARVKKPLRLYAHAIGVKVNTDTRHLLLNMDDLKNLASGALSEVRKGNIKLKEKKLDTTLRFLEEILNGSLELEVEKIQELKRRLKALESEVRKLESQCERRNPAERQRVLERRIASLEETISLLDDEVAKSEESLENTLSMLWSCEVRLQIGDL</sequence>
<dbReference type="GeneID" id="90448937"/>
<evidence type="ECO:0000313" key="2">
    <source>
        <dbReference type="EMBL" id="XAT64647.1"/>
    </source>
</evidence>
<gene>
    <name evidence="2" type="ORF">LPQ35_04590</name>
</gene>
<name>A0ABZ3H8C4_GEOAI</name>
<reference evidence="2 3" key="1">
    <citation type="submission" date="2021-11" db="EMBL/GenBank/DDBJ databases">
        <title>Whole genome of Geoglobus acetivorans.</title>
        <authorList>
            <person name="Liu D."/>
        </authorList>
    </citation>
    <scope>NUCLEOTIDE SEQUENCE [LARGE SCALE GENOMIC DNA]</scope>
    <source>
        <strain evidence="2 3">SBH6</strain>
    </source>
</reference>
<protein>
    <submittedName>
        <fullName evidence="2">Uncharacterized protein</fullName>
    </submittedName>
</protein>
<feature type="coiled-coil region" evidence="1">
    <location>
        <begin position="170"/>
        <end position="223"/>
    </location>
</feature>
<organism evidence="2 3">
    <name type="scientific">Geoglobus acetivorans</name>
    <dbReference type="NCBI Taxonomy" id="565033"/>
    <lineage>
        <taxon>Archaea</taxon>
        <taxon>Methanobacteriati</taxon>
        <taxon>Methanobacteriota</taxon>
        <taxon>Archaeoglobi</taxon>
        <taxon>Archaeoglobales</taxon>
        <taxon>Archaeoglobaceae</taxon>
        <taxon>Geoglobus</taxon>
    </lineage>
</organism>